<keyword evidence="6 13" id="KW-0812">Transmembrane</keyword>
<comment type="caution">
    <text evidence="16">The sequence shown here is derived from an EMBL/GenBank/DDBJ whole genome shotgun (WGS) entry which is preliminary data.</text>
</comment>
<evidence type="ECO:0000256" key="6">
    <source>
        <dbReference type="ARBA" id="ARBA00022692"/>
    </source>
</evidence>
<feature type="domain" description="HAMP" evidence="15">
    <location>
        <begin position="166"/>
        <end position="218"/>
    </location>
</feature>
<name>A0ABW3YUR8_MYCRA</name>
<dbReference type="RefSeq" id="WP_374837212.1">
    <property type="nucleotide sequence ID" value="NZ_JBHEEW010000004.1"/>
</dbReference>
<dbReference type="SUPFAM" id="SSF55874">
    <property type="entry name" value="ATPase domain of HSP90 chaperone/DNA topoisomerase II/histidine kinase"/>
    <property type="match status" value="1"/>
</dbReference>
<dbReference type="PANTHER" id="PTHR45436:SF14">
    <property type="entry name" value="SENSOR PROTEIN QSEC"/>
    <property type="match status" value="1"/>
</dbReference>
<keyword evidence="5" id="KW-0808">Transferase</keyword>
<keyword evidence="11" id="KW-0902">Two-component regulatory system</keyword>
<dbReference type="SUPFAM" id="SSF47384">
    <property type="entry name" value="Homodimeric domain of signal transducing histidine kinase"/>
    <property type="match status" value="1"/>
</dbReference>
<evidence type="ECO:0000256" key="2">
    <source>
        <dbReference type="ARBA" id="ARBA00004141"/>
    </source>
</evidence>
<reference evidence="17" key="1">
    <citation type="journal article" date="2019" name="Int. J. Syst. Evol. Microbiol.">
        <title>The Global Catalogue of Microorganisms (GCM) 10K type strain sequencing project: providing services to taxonomists for standard genome sequencing and annotation.</title>
        <authorList>
            <consortium name="The Broad Institute Genomics Platform"/>
            <consortium name="The Broad Institute Genome Sequencing Center for Infectious Disease"/>
            <person name="Wu L."/>
            <person name="Ma J."/>
        </authorList>
    </citation>
    <scope>NUCLEOTIDE SEQUENCE [LARGE SCALE GENOMIC DNA]</scope>
    <source>
        <strain evidence="17">CCUG 55609</strain>
    </source>
</reference>
<organism evidence="16 17">
    <name type="scientific">Mycoplana ramosa</name>
    <name type="common">Mycoplana bullata</name>
    <dbReference type="NCBI Taxonomy" id="40837"/>
    <lineage>
        <taxon>Bacteria</taxon>
        <taxon>Pseudomonadati</taxon>
        <taxon>Pseudomonadota</taxon>
        <taxon>Alphaproteobacteria</taxon>
        <taxon>Hyphomicrobiales</taxon>
        <taxon>Rhizobiaceae</taxon>
        <taxon>Mycoplana</taxon>
    </lineage>
</organism>
<feature type="transmembrane region" description="Helical" evidence="13">
    <location>
        <begin position="146"/>
        <end position="165"/>
    </location>
</feature>
<feature type="domain" description="Histidine kinase" evidence="14">
    <location>
        <begin position="226"/>
        <end position="441"/>
    </location>
</feature>
<keyword evidence="12 13" id="KW-0472">Membrane</keyword>
<dbReference type="GO" id="GO:0005524">
    <property type="term" value="F:ATP binding"/>
    <property type="evidence" value="ECO:0007669"/>
    <property type="project" value="UniProtKB-KW"/>
</dbReference>
<dbReference type="InterPro" id="IPR005467">
    <property type="entry name" value="His_kinase_dom"/>
</dbReference>
<dbReference type="InterPro" id="IPR036890">
    <property type="entry name" value="HATPase_C_sf"/>
</dbReference>
<dbReference type="InterPro" id="IPR003661">
    <property type="entry name" value="HisK_dim/P_dom"/>
</dbReference>
<evidence type="ECO:0000313" key="16">
    <source>
        <dbReference type="EMBL" id="MFD1327023.1"/>
    </source>
</evidence>
<evidence type="ECO:0000256" key="9">
    <source>
        <dbReference type="ARBA" id="ARBA00022840"/>
    </source>
</evidence>
<dbReference type="Proteomes" id="UP001597173">
    <property type="component" value="Unassembled WGS sequence"/>
</dbReference>
<accession>A0ABW3YUR8</accession>
<evidence type="ECO:0000256" key="13">
    <source>
        <dbReference type="SAM" id="Phobius"/>
    </source>
</evidence>
<keyword evidence="4" id="KW-0597">Phosphoprotein</keyword>
<dbReference type="InterPro" id="IPR036097">
    <property type="entry name" value="HisK_dim/P_sf"/>
</dbReference>
<evidence type="ECO:0000256" key="3">
    <source>
        <dbReference type="ARBA" id="ARBA00012438"/>
    </source>
</evidence>
<keyword evidence="7" id="KW-0547">Nucleotide-binding</keyword>
<dbReference type="EC" id="2.7.13.3" evidence="3"/>
<dbReference type="PROSITE" id="PS50109">
    <property type="entry name" value="HIS_KIN"/>
    <property type="match status" value="1"/>
</dbReference>
<dbReference type="InterPro" id="IPR004358">
    <property type="entry name" value="Sig_transdc_His_kin-like_C"/>
</dbReference>
<keyword evidence="10 13" id="KW-1133">Transmembrane helix</keyword>
<keyword evidence="8" id="KW-0418">Kinase</keyword>
<dbReference type="SMART" id="SM00388">
    <property type="entry name" value="HisKA"/>
    <property type="match status" value="1"/>
</dbReference>
<keyword evidence="17" id="KW-1185">Reference proteome</keyword>
<dbReference type="InterPro" id="IPR003594">
    <property type="entry name" value="HATPase_dom"/>
</dbReference>
<proteinExistence type="predicted"/>
<dbReference type="PROSITE" id="PS50885">
    <property type="entry name" value="HAMP"/>
    <property type="match status" value="1"/>
</dbReference>
<dbReference type="Gene3D" id="1.10.287.130">
    <property type="match status" value="1"/>
</dbReference>
<dbReference type="PANTHER" id="PTHR45436">
    <property type="entry name" value="SENSOR HISTIDINE KINASE YKOH"/>
    <property type="match status" value="1"/>
</dbReference>
<gene>
    <name evidence="16" type="ORF">ACFQ33_03855</name>
</gene>
<dbReference type="InterPro" id="IPR003660">
    <property type="entry name" value="HAMP_dom"/>
</dbReference>
<protein>
    <recommendedName>
        <fullName evidence="3">histidine kinase</fullName>
        <ecNumber evidence="3">2.7.13.3</ecNumber>
    </recommendedName>
</protein>
<dbReference type="InterPro" id="IPR050428">
    <property type="entry name" value="TCS_sensor_his_kinase"/>
</dbReference>
<evidence type="ECO:0000313" key="17">
    <source>
        <dbReference type="Proteomes" id="UP001597173"/>
    </source>
</evidence>
<comment type="catalytic activity">
    <reaction evidence="1">
        <text>ATP + protein L-histidine = ADP + protein N-phospho-L-histidine.</text>
        <dbReference type="EC" id="2.7.13.3"/>
    </reaction>
</comment>
<evidence type="ECO:0000256" key="12">
    <source>
        <dbReference type="ARBA" id="ARBA00023136"/>
    </source>
</evidence>
<evidence type="ECO:0000256" key="10">
    <source>
        <dbReference type="ARBA" id="ARBA00022989"/>
    </source>
</evidence>
<evidence type="ECO:0000259" key="15">
    <source>
        <dbReference type="PROSITE" id="PS50885"/>
    </source>
</evidence>
<comment type="subcellular location">
    <subcellularLocation>
        <location evidence="2">Membrane</location>
        <topology evidence="2">Multi-pass membrane protein</topology>
    </subcellularLocation>
</comment>
<dbReference type="Pfam" id="PF00512">
    <property type="entry name" value="HisKA"/>
    <property type="match status" value="1"/>
</dbReference>
<dbReference type="SMART" id="SM00387">
    <property type="entry name" value="HATPase_c"/>
    <property type="match status" value="1"/>
</dbReference>
<dbReference type="PRINTS" id="PR00344">
    <property type="entry name" value="BCTRLSENSOR"/>
</dbReference>
<dbReference type="Pfam" id="PF02518">
    <property type="entry name" value="HATPase_c"/>
    <property type="match status" value="1"/>
</dbReference>
<evidence type="ECO:0000256" key="7">
    <source>
        <dbReference type="ARBA" id="ARBA00022741"/>
    </source>
</evidence>
<dbReference type="CDD" id="cd00082">
    <property type="entry name" value="HisKA"/>
    <property type="match status" value="1"/>
</dbReference>
<evidence type="ECO:0000256" key="4">
    <source>
        <dbReference type="ARBA" id="ARBA00022553"/>
    </source>
</evidence>
<keyword evidence="9 16" id="KW-0067">ATP-binding</keyword>
<dbReference type="Pfam" id="PF00672">
    <property type="entry name" value="HAMP"/>
    <property type="match status" value="1"/>
</dbReference>
<evidence type="ECO:0000259" key="14">
    <source>
        <dbReference type="PROSITE" id="PS50109"/>
    </source>
</evidence>
<dbReference type="EMBL" id="JBHTNF010000001">
    <property type="protein sequence ID" value="MFD1327023.1"/>
    <property type="molecule type" value="Genomic_DNA"/>
</dbReference>
<evidence type="ECO:0000256" key="5">
    <source>
        <dbReference type="ARBA" id="ARBA00022679"/>
    </source>
</evidence>
<evidence type="ECO:0000256" key="11">
    <source>
        <dbReference type="ARBA" id="ARBA00023012"/>
    </source>
</evidence>
<evidence type="ECO:0000256" key="8">
    <source>
        <dbReference type="ARBA" id="ARBA00022777"/>
    </source>
</evidence>
<evidence type="ECO:0000256" key="1">
    <source>
        <dbReference type="ARBA" id="ARBA00000085"/>
    </source>
</evidence>
<dbReference type="Gene3D" id="3.30.565.10">
    <property type="entry name" value="Histidine kinase-like ATPase, C-terminal domain"/>
    <property type="match status" value="1"/>
</dbReference>
<sequence>MSGSLRRRLVLSLCGSMVAAWMATAYFTYYDTRGLIDEVVDDHLKQSADMMVDFLGRLSATASLPSEGLLIETDRAQPLSFHIRTGPPDAHSPVAAGDGQAGYSDIVKNGDSWRVYRAAAGADTFVEVAVRQEVRTSFAARVAAHILHPVWIAVPLLAVLIWGLVRWGLQPLDRVTEGVRRRSAADLSPLPPETAPVEVLPLVDAINALFSRIAAARARDRHFAADAAHELRTPLAAIRAHAQVARLATTPAQQQQAIADVLVGVDRGTRVVEQLLALARVEHDTAGAASQPVDLAALIRDTLVSLAPQAAARDIDLGLEIEPGLEANVRGNADLLGAMVRNLVDNALRYIPEGGRVTVKLARRDNVLVLRVEDTGPGIAPELRARALDRFFRVAGSGAEGSGLGLSIVAAIVESHGGTFTLGDRPDGQGLCAEVTLPVWAADH</sequence>